<dbReference type="SMART" id="SM00567">
    <property type="entry name" value="EZ_HEAT"/>
    <property type="match status" value="2"/>
</dbReference>
<protein>
    <submittedName>
        <fullName evidence="2">HEAT repeat domain-containing protein</fullName>
    </submittedName>
</protein>
<reference evidence="2 3" key="1">
    <citation type="submission" date="2020-05" db="EMBL/GenBank/DDBJ databases">
        <title>Isolation and characterization of methanoarchaea from a cold seep at offshore SW Taiwan.</title>
        <authorList>
            <person name="Chen Y.-W."/>
            <person name="Chen S.-C."/>
            <person name="Lai M.-C."/>
        </authorList>
    </citation>
    <scope>NUCLEOTIDE SEQUENCE [LARGE SCALE GENOMIC DNA]</scope>
    <source>
        <strain evidence="2 3">YWC-01</strain>
    </source>
</reference>
<evidence type="ECO:0000313" key="2">
    <source>
        <dbReference type="EMBL" id="MDV4341779.1"/>
    </source>
</evidence>
<dbReference type="PANTHER" id="PTHR12697">
    <property type="entry name" value="PBS LYASE HEAT-LIKE PROTEIN"/>
    <property type="match status" value="1"/>
</dbReference>
<evidence type="ECO:0000256" key="1">
    <source>
        <dbReference type="ARBA" id="ARBA00045876"/>
    </source>
</evidence>
<name>A0ABU3YZ05_9EURY</name>
<dbReference type="Proteomes" id="UP001273768">
    <property type="component" value="Unassembled WGS sequence"/>
</dbReference>
<evidence type="ECO:0000313" key="3">
    <source>
        <dbReference type="Proteomes" id="UP001273768"/>
    </source>
</evidence>
<proteinExistence type="predicted"/>
<dbReference type="SUPFAM" id="SSF48371">
    <property type="entry name" value="ARM repeat"/>
    <property type="match status" value="1"/>
</dbReference>
<dbReference type="PROSITE" id="PS50077">
    <property type="entry name" value="HEAT_REPEAT"/>
    <property type="match status" value="1"/>
</dbReference>
<sequence>MSAAAELAALGPTALPALLTALDDPDPRIRMWAAYTLGMIGDVGAAPALMEALEDTDPGVVRWAAAALRRIRDAAGGCGCRFC</sequence>
<dbReference type="Gene3D" id="1.25.10.10">
    <property type="entry name" value="Leucine-rich Repeat Variant"/>
    <property type="match status" value="1"/>
</dbReference>
<dbReference type="PANTHER" id="PTHR12697:SF5">
    <property type="entry name" value="DEOXYHYPUSINE HYDROXYLASE"/>
    <property type="match status" value="1"/>
</dbReference>
<accession>A0ABU3YZ05</accession>
<dbReference type="InterPro" id="IPR016024">
    <property type="entry name" value="ARM-type_fold"/>
</dbReference>
<comment type="caution">
    <text evidence="2">The sequence shown here is derived from an EMBL/GenBank/DDBJ whole genome shotgun (WGS) entry which is preliminary data.</text>
</comment>
<dbReference type="InterPro" id="IPR004155">
    <property type="entry name" value="PBS_lyase_HEAT"/>
</dbReference>
<dbReference type="EMBL" id="JABFFQ010000001">
    <property type="protein sequence ID" value="MDV4341779.1"/>
    <property type="molecule type" value="Genomic_DNA"/>
</dbReference>
<dbReference type="InterPro" id="IPR021133">
    <property type="entry name" value="HEAT_type_2"/>
</dbReference>
<keyword evidence="3" id="KW-1185">Reference proteome</keyword>
<comment type="function">
    <text evidence="1">Catalyzes the hydroxylation of the N(6)-(4-aminobutyl)-L-lysine intermediate produced by deoxyhypusine synthase/DHPS on a critical lysine of the eukaryotic translation initiation factor 5A/eIF-5A. This is the second step of the post-translational modification of that lysine into an unusual amino acid residue named hypusine. Hypusination is unique to mature eIF-5A factor and is essential for its function.</text>
</comment>
<organism evidence="2 3">
    <name type="scientific">Methanoculleus nereidis</name>
    <dbReference type="NCBI Taxonomy" id="2735141"/>
    <lineage>
        <taxon>Archaea</taxon>
        <taxon>Methanobacteriati</taxon>
        <taxon>Methanobacteriota</taxon>
        <taxon>Stenosarchaea group</taxon>
        <taxon>Methanomicrobia</taxon>
        <taxon>Methanomicrobiales</taxon>
        <taxon>Methanomicrobiaceae</taxon>
        <taxon>Methanoculleus</taxon>
    </lineage>
</organism>
<dbReference type="Pfam" id="PF13646">
    <property type="entry name" value="HEAT_2"/>
    <property type="match status" value="1"/>
</dbReference>
<gene>
    <name evidence="2" type="ORF">HL657_01030</name>
</gene>
<dbReference type="InterPro" id="IPR011989">
    <property type="entry name" value="ARM-like"/>
</dbReference>